<proteinExistence type="predicted"/>
<feature type="transmembrane region" description="Helical" evidence="8">
    <location>
        <begin position="204"/>
        <end position="225"/>
    </location>
</feature>
<keyword evidence="11" id="KW-1185">Reference proteome</keyword>
<feature type="transmembrane region" description="Helical" evidence="8">
    <location>
        <begin position="382"/>
        <end position="406"/>
    </location>
</feature>
<dbReference type="GO" id="GO:0005886">
    <property type="term" value="C:plasma membrane"/>
    <property type="evidence" value="ECO:0007669"/>
    <property type="project" value="UniProtKB-SubCell"/>
</dbReference>
<evidence type="ECO:0000259" key="9">
    <source>
        <dbReference type="Pfam" id="PF00999"/>
    </source>
</evidence>
<evidence type="ECO:0000256" key="6">
    <source>
        <dbReference type="ARBA" id="ARBA00023065"/>
    </source>
</evidence>
<dbReference type="InterPro" id="IPR006153">
    <property type="entry name" value="Cation/H_exchanger_TM"/>
</dbReference>
<comment type="caution">
    <text evidence="10">The sequence shown here is derived from an EMBL/GenBank/DDBJ whole genome shotgun (WGS) entry which is preliminary data.</text>
</comment>
<feature type="transmembrane region" description="Helical" evidence="8">
    <location>
        <begin position="351"/>
        <end position="370"/>
    </location>
</feature>
<dbReference type="Proteomes" id="UP000223913">
    <property type="component" value="Unassembled WGS sequence"/>
</dbReference>
<keyword evidence="2" id="KW-0813">Transport</keyword>
<keyword evidence="7 8" id="KW-0472">Membrane</keyword>
<feature type="transmembrane region" description="Helical" evidence="8">
    <location>
        <begin position="322"/>
        <end position="342"/>
    </location>
</feature>
<evidence type="ECO:0000313" key="11">
    <source>
        <dbReference type="Proteomes" id="UP000223913"/>
    </source>
</evidence>
<dbReference type="PANTHER" id="PTHR32507:SF8">
    <property type="entry name" value="CNH1P"/>
    <property type="match status" value="1"/>
</dbReference>
<feature type="transmembrane region" description="Helical" evidence="8">
    <location>
        <begin position="32"/>
        <end position="53"/>
    </location>
</feature>
<reference evidence="10 11" key="1">
    <citation type="submission" date="2017-10" db="EMBL/GenBank/DDBJ databases">
        <title>The draft genome sequence of Lewinella nigricans NBRC 102662.</title>
        <authorList>
            <person name="Wang K."/>
        </authorList>
    </citation>
    <scope>NUCLEOTIDE SEQUENCE [LARGE SCALE GENOMIC DNA]</scope>
    <source>
        <strain evidence="10 11">NBRC 102662</strain>
    </source>
</reference>
<name>A0A2D0NHX8_FLAN2</name>
<dbReference type="RefSeq" id="WP_099148776.1">
    <property type="nucleotide sequence ID" value="NZ_PDUD01000004.1"/>
</dbReference>
<accession>A0A2D0NHX8</accession>
<gene>
    <name evidence="10" type="ORF">CRP01_04320</name>
</gene>
<evidence type="ECO:0000256" key="1">
    <source>
        <dbReference type="ARBA" id="ARBA00004651"/>
    </source>
</evidence>
<dbReference type="GO" id="GO:1902600">
    <property type="term" value="P:proton transmembrane transport"/>
    <property type="evidence" value="ECO:0007669"/>
    <property type="project" value="InterPro"/>
</dbReference>
<feature type="transmembrane region" description="Helical" evidence="8">
    <location>
        <begin position="96"/>
        <end position="129"/>
    </location>
</feature>
<dbReference type="OrthoDB" id="9810860at2"/>
<protein>
    <submittedName>
        <fullName evidence="10">Cation transporter</fullName>
    </submittedName>
</protein>
<dbReference type="AlphaFoldDB" id="A0A2D0NHX8"/>
<dbReference type="EMBL" id="PDUD01000004">
    <property type="protein sequence ID" value="PHN07986.1"/>
    <property type="molecule type" value="Genomic_DNA"/>
</dbReference>
<keyword evidence="5 8" id="KW-1133">Transmembrane helix</keyword>
<evidence type="ECO:0000256" key="5">
    <source>
        <dbReference type="ARBA" id="ARBA00022989"/>
    </source>
</evidence>
<evidence type="ECO:0000256" key="8">
    <source>
        <dbReference type="SAM" id="Phobius"/>
    </source>
</evidence>
<evidence type="ECO:0000256" key="3">
    <source>
        <dbReference type="ARBA" id="ARBA00022449"/>
    </source>
</evidence>
<organism evidence="10 11">
    <name type="scientific">Flavilitoribacter nigricans (strain ATCC 23147 / DSM 23189 / NBRC 102662 / NCIMB 1420 / SS-2)</name>
    <name type="common">Lewinella nigricans</name>
    <dbReference type="NCBI Taxonomy" id="1122177"/>
    <lineage>
        <taxon>Bacteria</taxon>
        <taxon>Pseudomonadati</taxon>
        <taxon>Bacteroidota</taxon>
        <taxon>Saprospiria</taxon>
        <taxon>Saprospirales</taxon>
        <taxon>Lewinellaceae</taxon>
        <taxon>Flavilitoribacter</taxon>
    </lineage>
</organism>
<keyword evidence="3" id="KW-0050">Antiport</keyword>
<keyword evidence="6" id="KW-0406">Ion transport</keyword>
<comment type="subcellular location">
    <subcellularLocation>
        <location evidence="1">Cell membrane</location>
        <topology evidence="1">Multi-pass membrane protein</topology>
    </subcellularLocation>
</comment>
<feature type="transmembrane region" description="Helical" evidence="8">
    <location>
        <begin position="296"/>
        <end position="316"/>
    </location>
</feature>
<dbReference type="GO" id="GO:0015297">
    <property type="term" value="F:antiporter activity"/>
    <property type="evidence" value="ECO:0007669"/>
    <property type="project" value="UniProtKB-KW"/>
</dbReference>
<feature type="domain" description="Cation/H+ exchanger transmembrane" evidence="9">
    <location>
        <begin position="17"/>
        <end position="406"/>
    </location>
</feature>
<evidence type="ECO:0000313" key="10">
    <source>
        <dbReference type="EMBL" id="PHN07986.1"/>
    </source>
</evidence>
<keyword evidence="4 8" id="KW-0812">Transmembrane</keyword>
<feature type="transmembrane region" description="Helical" evidence="8">
    <location>
        <begin position="65"/>
        <end position="84"/>
    </location>
</feature>
<dbReference type="Pfam" id="PF00999">
    <property type="entry name" value="Na_H_Exchanger"/>
    <property type="match status" value="1"/>
</dbReference>
<evidence type="ECO:0000256" key="7">
    <source>
        <dbReference type="ARBA" id="ARBA00023136"/>
    </source>
</evidence>
<dbReference type="PANTHER" id="PTHR32507">
    <property type="entry name" value="NA(+)/H(+) ANTIPORTER 1"/>
    <property type="match status" value="1"/>
</dbReference>
<feature type="transmembrane region" description="Helical" evidence="8">
    <location>
        <begin position="6"/>
        <end position="25"/>
    </location>
</feature>
<evidence type="ECO:0000256" key="4">
    <source>
        <dbReference type="ARBA" id="ARBA00022692"/>
    </source>
</evidence>
<sequence>MSTHILLLLIAGIALLGMFILPAVLKRSILTVPIIFVAFGYLIFSLPIDYPFINPESSNFDRLLLEYLSEFIVIISLAAIGIKIDRRPSWRTWRVGWYLLGIAMPLTILLTALAGFYILGISLSAAVLLGSVLAPTDPVLAGNVQVGPPNKGKESEVRFGLSLEAGLNDGLAFPFVWLAINLESEGYSSDVVWNWLGYEFCLKIAIGLATGALFGYLLSRAFFFLKDHLDKKFDSEVKEGIFMVAAVLIVYSLTEVLHGYGFLSVFVAAVVARQYRSSDTIHEETYNSIDQVEQAILGLFLIFFGGVLALNGFEGLGWEHVLIGLLLILIIRPLSGMAAFAFSPLRFREKAALSFLGIRGIGSLYYLAFAQNKLEEFSDINAVWLVINCTILLSILIHGLSVNAFMSRLK</sequence>
<evidence type="ECO:0000256" key="2">
    <source>
        <dbReference type="ARBA" id="ARBA00022448"/>
    </source>
</evidence>